<evidence type="ECO:0000313" key="2">
    <source>
        <dbReference type="EnsemblPlants" id="MELO3C035163.2.1"/>
    </source>
</evidence>
<organism evidence="2">
    <name type="scientific">Cucumis melo</name>
    <name type="common">Muskmelon</name>
    <dbReference type="NCBI Taxonomy" id="3656"/>
    <lineage>
        <taxon>Eukaryota</taxon>
        <taxon>Viridiplantae</taxon>
        <taxon>Streptophyta</taxon>
        <taxon>Embryophyta</taxon>
        <taxon>Tracheophyta</taxon>
        <taxon>Spermatophyta</taxon>
        <taxon>Magnoliopsida</taxon>
        <taxon>eudicotyledons</taxon>
        <taxon>Gunneridae</taxon>
        <taxon>Pentapetalae</taxon>
        <taxon>rosids</taxon>
        <taxon>fabids</taxon>
        <taxon>Cucurbitales</taxon>
        <taxon>Cucurbitaceae</taxon>
        <taxon>Benincaseae</taxon>
        <taxon>Cucumis</taxon>
    </lineage>
</organism>
<sequence length="148" mass="17118">MVTLKMTNVNLESGSNMSEDQRRGDIKEEKSTNNDYDNGTDLVDLSTKKKNNKKKREEDDDFQKNNGEAMVNEEVPVLDSKELKRKEKKKSKNRELGKEGHVDGSEKQHSTKRRKKMESLYWKIPLIGSQFHGKSVISKASVYKLLRM</sequence>
<feature type="compositionally biased region" description="Basic and acidic residues" evidence="1">
    <location>
        <begin position="19"/>
        <end position="32"/>
    </location>
</feature>
<feature type="region of interest" description="Disordered" evidence="1">
    <location>
        <begin position="1"/>
        <end position="115"/>
    </location>
</feature>
<proteinExistence type="predicted"/>
<name>A0A9I9ELW1_CUCME</name>
<dbReference type="Gramene" id="MELO3C035163.2.1">
    <property type="protein sequence ID" value="MELO3C035163.2.1"/>
    <property type="gene ID" value="MELO3C035163.2"/>
</dbReference>
<dbReference type="EnsemblPlants" id="MELO3C035163.2.1">
    <property type="protein sequence ID" value="MELO3C035163.2.1"/>
    <property type="gene ID" value="MELO3C035163.2"/>
</dbReference>
<feature type="compositionally biased region" description="Basic and acidic residues" evidence="1">
    <location>
        <begin position="93"/>
        <end position="109"/>
    </location>
</feature>
<reference evidence="2" key="1">
    <citation type="submission" date="2023-03" db="UniProtKB">
        <authorList>
            <consortium name="EnsemblPlants"/>
        </authorList>
    </citation>
    <scope>IDENTIFICATION</scope>
</reference>
<evidence type="ECO:0000256" key="1">
    <source>
        <dbReference type="SAM" id="MobiDB-lite"/>
    </source>
</evidence>
<accession>A0A9I9ELW1</accession>
<protein>
    <submittedName>
        <fullName evidence="2">Uncharacterized protein</fullName>
    </submittedName>
</protein>
<dbReference type="AlphaFoldDB" id="A0A9I9ELW1"/>
<feature type="compositionally biased region" description="Polar residues" evidence="1">
    <location>
        <begin position="1"/>
        <end position="18"/>
    </location>
</feature>